<dbReference type="AlphaFoldDB" id="A0A1Z5HRB4"/>
<organism evidence="1 2">
    <name type="scientific">Calderihabitans maritimus</name>
    <dbReference type="NCBI Taxonomy" id="1246530"/>
    <lineage>
        <taxon>Bacteria</taxon>
        <taxon>Bacillati</taxon>
        <taxon>Bacillota</taxon>
        <taxon>Clostridia</taxon>
        <taxon>Neomoorellales</taxon>
        <taxon>Calderihabitantaceae</taxon>
        <taxon>Calderihabitans</taxon>
    </lineage>
</organism>
<evidence type="ECO:0000313" key="2">
    <source>
        <dbReference type="Proteomes" id="UP000197032"/>
    </source>
</evidence>
<keyword evidence="2" id="KW-1185">Reference proteome</keyword>
<name>A0A1Z5HRB4_9FIRM</name>
<reference evidence="2" key="1">
    <citation type="journal article" date="2017" name="Appl. Environ. Microbiol.">
        <title>Genomic analysis of Calderihabitans maritimus KKC1, a thermophilic hydrogenogenic carboxydotrophic bacterium isolated from marine sediment.</title>
        <authorList>
            <person name="Omae K."/>
            <person name="Yoneda Y."/>
            <person name="Fukuyama Y."/>
            <person name="Yoshida T."/>
            <person name="Sako Y."/>
        </authorList>
    </citation>
    <scope>NUCLEOTIDE SEQUENCE [LARGE SCALE GENOMIC DNA]</scope>
    <source>
        <strain evidence="2">KKC1</strain>
    </source>
</reference>
<accession>A0A1Z5HRB4</accession>
<gene>
    <name evidence="1" type="ORF">KKC1_09700</name>
</gene>
<dbReference type="EMBL" id="BDGJ01000035">
    <property type="protein sequence ID" value="GAW91810.1"/>
    <property type="molecule type" value="Genomic_DNA"/>
</dbReference>
<sequence>MLKIIDGIKEQDYWKELESFASKSPDDDLKLQAFIKYVSGGRG</sequence>
<protein>
    <submittedName>
        <fullName evidence="1">Uncharacterized protein</fullName>
    </submittedName>
</protein>
<proteinExistence type="predicted"/>
<comment type="caution">
    <text evidence="1">The sequence shown here is derived from an EMBL/GenBank/DDBJ whole genome shotgun (WGS) entry which is preliminary data.</text>
</comment>
<dbReference type="Proteomes" id="UP000197032">
    <property type="component" value="Unassembled WGS sequence"/>
</dbReference>
<evidence type="ECO:0000313" key="1">
    <source>
        <dbReference type="EMBL" id="GAW91810.1"/>
    </source>
</evidence>